<feature type="compositionally biased region" description="Polar residues" evidence="1">
    <location>
        <begin position="32"/>
        <end position="41"/>
    </location>
</feature>
<keyword evidence="2" id="KW-0732">Signal</keyword>
<evidence type="ECO:0000256" key="1">
    <source>
        <dbReference type="SAM" id="MobiDB-lite"/>
    </source>
</evidence>
<feature type="region of interest" description="Disordered" evidence="1">
    <location>
        <begin position="32"/>
        <end position="73"/>
    </location>
</feature>
<dbReference type="EMBL" id="QXFT01000669">
    <property type="protein sequence ID" value="KAE9338320.1"/>
    <property type="molecule type" value="Genomic_DNA"/>
</dbReference>
<proteinExistence type="predicted"/>
<dbReference type="AlphaFoldDB" id="A0A6A4FN02"/>
<evidence type="ECO:0000313" key="4">
    <source>
        <dbReference type="Proteomes" id="UP000434957"/>
    </source>
</evidence>
<accession>A0A6A4FN02</accession>
<evidence type="ECO:0008006" key="5">
    <source>
        <dbReference type="Google" id="ProtNLM"/>
    </source>
</evidence>
<comment type="caution">
    <text evidence="3">The sequence shown here is derived from an EMBL/GenBank/DDBJ whole genome shotgun (WGS) entry which is preliminary data.</text>
</comment>
<feature type="signal peptide" evidence="2">
    <location>
        <begin position="1"/>
        <end position="23"/>
    </location>
</feature>
<protein>
    <recommendedName>
        <fullName evidence="5">RxLR effector protein</fullName>
    </recommendedName>
</protein>
<keyword evidence="4" id="KW-1185">Reference proteome</keyword>
<feature type="chain" id="PRO_5025693812" description="RxLR effector protein" evidence="2">
    <location>
        <begin position="24"/>
        <end position="123"/>
    </location>
</feature>
<name>A0A6A4FN02_9STRA</name>
<evidence type="ECO:0000313" key="3">
    <source>
        <dbReference type="EMBL" id="KAE9338320.1"/>
    </source>
</evidence>
<organism evidence="3 4">
    <name type="scientific">Phytophthora rubi</name>
    <dbReference type="NCBI Taxonomy" id="129364"/>
    <lineage>
        <taxon>Eukaryota</taxon>
        <taxon>Sar</taxon>
        <taxon>Stramenopiles</taxon>
        <taxon>Oomycota</taxon>
        <taxon>Peronosporomycetes</taxon>
        <taxon>Peronosporales</taxon>
        <taxon>Peronosporaceae</taxon>
        <taxon>Phytophthora</taxon>
    </lineage>
</organism>
<gene>
    <name evidence="3" type="ORF">PR003_g11569</name>
</gene>
<evidence type="ECO:0000256" key="2">
    <source>
        <dbReference type="SAM" id="SignalP"/>
    </source>
</evidence>
<dbReference type="Proteomes" id="UP000434957">
    <property type="component" value="Unassembled WGS sequence"/>
</dbReference>
<reference evidence="3 4" key="1">
    <citation type="submission" date="2018-08" db="EMBL/GenBank/DDBJ databases">
        <title>Genomic investigation of the strawberry pathogen Phytophthora fragariae indicates pathogenicity is determined by transcriptional variation in three key races.</title>
        <authorList>
            <person name="Adams T.M."/>
            <person name="Armitage A.D."/>
            <person name="Sobczyk M.K."/>
            <person name="Bates H.J."/>
            <person name="Dunwell J.M."/>
            <person name="Nellist C.F."/>
            <person name="Harrison R.J."/>
        </authorList>
    </citation>
    <scope>NUCLEOTIDE SEQUENCE [LARGE SCALE GENOMIC DNA]</scope>
    <source>
        <strain evidence="3 4">SCRP333</strain>
    </source>
</reference>
<sequence length="123" mass="13538">MGLLQLLPTVVVALIVFIDGIASTTNEISATESSVLQNKVPTSAGAPPTRELVGDEEERGRKGGGGGGRRTRVRGGAYLYPSELVRKGYWNFIRWLRRVFRIKSDRESMAHTVSALGHFPNRE</sequence>